<dbReference type="AlphaFoldDB" id="A0A6S6UE53"/>
<organism evidence="2">
    <name type="scientific">uncultured Thiotrichaceae bacterium</name>
    <dbReference type="NCBI Taxonomy" id="298394"/>
    <lineage>
        <taxon>Bacteria</taxon>
        <taxon>Pseudomonadati</taxon>
        <taxon>Pseudomonadota</taxon>
        <taxon>Gammaproteobacteria</taxon>
        <taxon>Thiotrichales</taxon>
        <taxon>Thiotrichaceae</taxon>
        <taxon>environmental samples</taxon>
    </lineage>
</organism>
<keyword evidence="1" id="KW-0732">Signal</keyword>
<protein>
    <recommendedName>
        <fullName evidence="3">Zinc resistance-associated protein</fullName>
    </recommendedName>
</protein>
<evidence type="ECO:0000256" key="1">
    <source>
        <dbReference type="SAM" id="SignalP"/>
    </source>
</evidence>
<name>A0A6S6UE53_9GAMM</name>
<gene>
    <name evidence="2" type="ORF">HELGO_WM8714</name>
</gene>
<evidence type="ECO:0008006" key="3">
    <source>
        <dbReference type="Google" id="ProtNLM"/>
    </source>
</evidence>
<proteinExistence type="predicted"/>
<dbReference type="EMBL" id="CACVAY010000145">
    <property type="protein sequence ID" value="CAA6827854.1"/>
    <property type="molecule type" value="Genomic_DNA"/>
</dbReference>
<feature type="chain" id="PRO_5028051659" description="Zinc resistance-associated protein" evidence="1">
    <location>
        <begin position="23"/>
        <end position="144"/>
    </location>
</feature>
<accession>A0A6S6UE53</accession>
<evidence type="ECO:0000313" key="2">
    <source>
        <dbReference type="EMBL" id="CAA6827854.1"/>
    </source>
</evidence>
<feature type="signal peptide" evidence="1">
    <location>
        <begin position="1"/>
        <end position="22"/>
    </location>
</feature>
<sequence length="144" mass="16482">MKLQRAIITSLLALVLAAPAMAEKAVANTDVLADPIVSLMPSFKALREELKLNEEQSKTVDTWIASAPQKYKELEQEVIAVRAELSEALLTRANRFDREQLKFQYSEANRRLIEMKSLCVRMLNKTLTEEQYNKVVEHYKASQK</sequence>
<reference evidence="2" key="1">
    <citation type="submission" date="2020-01" db="EMBL/GenBank/DDBJ databases">
        <authorList>
            <person name="Meier V. D."/>
            <person name="Meier V D."/>
        </authorList>
    </citation>
    <scope>NUCLEOTIDE SEQUENCE</scope>
    <source>
        <strain evidence="2">HLG_WM_MAG_07</strain>
    </source>
</reference>